<dbReference type="InterPro" id="IPR035642">
    <property type="entry name" value="MraZ_N"/>
</dbReference>
<dbReference type="PANTHER" id="PTHR34701:SF1">
    <property type="entry name" value="TRANSCRIPTIONAL REGULATOR MRAZ"/>
    <property type="match status" value="1"/>
</dbReference>
<dbReference type="InterPro" id="IPR007159">
    <property type="entry name" value="SpoVT-AbrB_dom"/>
</dbReference>
<dbReference type="Proteomes" id="UP000309138">
    <property type="component" value="Unassembled WGS sequence"/>
</dbReference>
<gene>
    <name evidence="3" type="ORF">FBR43_03460</name>
</gene>
<sequence length="205" mass="22521">MAITPLISNHRGTHLVTNRSQPGPFGWLSARGRLCAPLLGTGVADRDLFQGFTLQAVDAKGRVSIPADLRTVLEHNNGGPENRLALIGRDSALGCLVGYDTAWARERNERLNALTRIAEEEGRAIDLAARRRDNRVERVAYDPSGRIVLPAYERDKAGIANWAFFAGDGDQFQIWAPARLLADTAGDEDLQDRCRYAMKLKGVAL</sequence>
<dbReference type="GO" id="GO:2000143">
    <property type="term" value="P:negative regulation of DNA-templated transcription initiation"/>
    <property type="evidence" value="ECO:0007669"/>
    <property type="project" value="TreeGrafter"/>
</dbReference>
<name>A0A4U1KZS6_9SPHN</name>
<proteinExistence type="predicted"/>
<evidence type="ECO:0000256" key="1">
    <source>
        <dbReference type="PROSITE-ProRule" id="PRU01076"/>
    </source>
</evidence>
<dbReference type="AlphaFoldDB" id="A0A4U1KZS6"/>
<evidence type="ECO:0000313" key="4">
    <source>
        <dbReference type="Proteomes" id="UP000309138"/>
    </source>
</evidence>
<reference evidence="3 4" key="1">
    <citation type="submission" date="2019-04" db="EMBL/GenBank/DDBJ databases">
        <authorList>
            <person name="Yang Y."/>
            <person name="Wei D."/>
        </authorList>
    </citation>
    <scope>NUCLEOTIDE SEQUENCE [LARGE SCALE GENOMIC DNA]</scope>
    <source>
        <strain evidence="3 4">L-1-4w-11</strain>
    </source>
</reference>
<dbReference type="Gene3D" id="3.40.1550.20">
    <property type="entry name" value="Transcriptional regulator MraZ domain"/>
    <property type="match status" value="1"/>
</dbReference>
<dbReference type="GO" id="GO:0000976">
    <property type="term" value="F:transcription cis-regulatory region binding"/>
    <property type="evidence" value="ECO:0007669"/>
    <property type="project" value="TreeGrafter"/>
</dbReference>
<dbReference type="EMBL" id="SWKR01000002">
    <property type="protein sequence ID" value="TKD49927.1"/>
    <property type="molecule type" value="Genomic_DNA"/>
</dbReference>
<protein>
    <submittedName>
        <fullName evidence="3">Division/cell wall cluster transcriptional repressor MraZ</fullName>
    </submittedName>
</protein>
<feature type="domain" description="SpoVT-AbrB" evidence="2">
    <location>
        <begin position="52"/>
        <end position="103"/>
    </location>
</feature>
<comment type="caution">
    <text evidence="3">The sequence shown here is derived from an EMBL/GenBank/DDBJ whole genome shotgun (WGS) entry which is preliminary data.</text>
</comment>
<organism evidence="3 4">
    <name type="scientific">Sphingomonas baiyangensis</name>
    <dbReference type="NCBI Taxonomy" id="2572576"/>
    <lineage>
        <taxon>Bacteria</taxon>
        <taxon>Pseudomonadati</taxon>
        <taxon>Pseudomonadota</taxon>
        <taxon>Alphaproteobacteria</taxon>
        <taxon>Sphingomonadales</taxon>
        <taxon>Sphingomonadaceae</taxon>
        <taxon>Sphingomonas</taxon>
    </lineage>
</organism>
<dbReference type="OrthoDB" id="9807753at2"/>
<evidence type="ECO:0000313" key="3">
    <source>
        <dbReference type="EMBL" id="TKD49927.1"/>
    </source>
</evidence>
<keyword evidence="4" id="KW-1185">Reference proteome</keyword>
<dbReference type="InterPro" id="IPR003444">
    <property type="entry name" value="MraZ"/>
</dbReference>
<accession>A0A4U1KZS6</accession>
<dbReference type="InterPro" id="IPR035644">
    <property type="entry name" value="MraZ_C"/>
</dbReference>
<dbReference type="CDD" id="cd16320">
    <property type="entry name" value="MraZ_N"/>
    <property type="match status" value="1"/>
</dbReference>
<dbReference type="InterPro" id="IPR037914">
    <property type="entry name" value="SpoVT-AbrB_sf"/>
</dbReference>
<keyword evidence="1" id="KW-0238">DNA-binding</keyword>
<dbReference type="GO" id="GO:0003700">
    <property type="term" value="F:DNA-binding transcription factor activity"/>
    <property type="evidence" value="ECO:0007669"/>
    <property type="project" value="InterPro"/>
</dbReference>
<dbReference type="PANTHER" id="PTHR34701">
    <property type="entry name" value="TRANSCRIPTIONAL REGULATOR MRAZ"/>
    <property type="match status" value="1"/>
</dbReference>
<dbReference type="CDD" id="cd16321">
    <property type="entry name" value="MraZ_C"/>
    <property type="match status" value="1"/>
</dbReference>
<dbReference type="SUPFAM" id="SSF89447">
    <property type="entry name" value="AbrB/MazE/MraZ-like"/>
    <property type="match status" value="1"/>
</dbReference>
<evidence type="ECO:0000259" key="2">
    <source>
        <dbReference type="PROSITE" id="PS51740"/>
    </source>
</evidence>
<dbReference type="InterPro" id="IPR038619">
    <property type="entry name" value="MraZ_sf"/>
</dbReference>
<dbReference type="PROSITE" id="PS51740">
    <property type="entry name" value="SPOVT_ABRB"/>
    <property type="match status" value="2"/>
</dbReference>
<feature type="domain" description="SpoVT-AbrB" evidence="2">
    <location>
        <begin position="136"/>
        <end position="179"/>
    </location>
</feature>